<name>A0A1H8BIX1_STRJI</name>
<feature type="non-terminal residue" evidence="2">
    <location>
        <position position="149"/>
    </location>
</feature>
<evidence type="ECO:0008006" key="4">
    <source>
        <dbReference type="Google" id="ProtNLM"/>
    </source>
</evidence>
<gene>
    <name evidence="2" type="ORF">SAMN05414137_16512</name>
</gene>
<feature type="signal peptide" evidence="1">
    <location>
        <begin position="1"/>
        <end position="19"/>
    </location>
</feature>
<dbReference type="Proteomes" id="UP000183015">
    <property type="component" value="Unassembled WGS sequence"/>
</dbReference>
<keyword evidence="1" id="KW-0732">Signal</keyword>
<proteinExistence type="predicted"/>
<evidence type="ECO:0000256" key="1">
    <source>
        <dbReference type="SAM" id="SignalP"/>
    </source>
</evidence>
<accession>A0A1H8BIX1</accession>
<dbReference type="AlphaFoldDB" id="A0A1H8BIX1"/>
<dbReference type="GO" id="GO:0004252">
    <property type="term" value="F:serine-type endopeptidase activity"/>
    <property type="evidence" value="ECO:0007669"/>
    <property type="project" value="InterPro"/>
</dbReference>
<dbReference type="Gene3D" id="3.40.50.200">
    <property type="entry name" value="Peptidase S8/S53 domain"/>
    <property type="match status" value="1"/>
</dbReference>
<reference evidence="3" key="1">
    <citation type="submission" date="2016-10" db="EMBL/GenBank/DDBJ databases">
        <authorList>
            <person name="Varghese N."/>
        </authorList>
    </citation>
    <scope>NUCLEOTIDE SEQUENCE [LARGE SCALE GENOMIC DNA]</scope>
    <source>
        <strain evidence="3">DSM 45096 / BCRC 16803 / CGMCC 4.1857 / CIP 109030 / JCM 12277 / KCTC 19219 / NBRC 100920 / 33214</strain>
    </source>
</reference>
<feature type="chain" id="PRO_5039177925" description="Secreted protein" evidence="1">
    <location>
        <begin position="20"/>
        <end position="149"/>
    </location>
</feature>
<sequence>MGKASIPRKQLGAVGLAVAALVGGALTAAAPASASAASSTVTTAARHHVHTRHLCAAPKHVRTMSCLAEVRTDVTQAHVFAAHAVSADATPSGYGPGDLLSAYNLPANGGAGQTVAIVDAQDDPNAEADLATYRSQYGLPACTTANGCF</sequence>
<protein>
    <recommendedName>
        <fullName evidence="4">Secreted protein</fullName>
    </recommendedName>
</protein>
<dbReference type="EMBL" id="FOAZ01000065">
    <property type="protein sequence ID" value="SEM81988.1"/>
    <property type="molecule type" value="Genomic_DNA"/>
</dbReference>
<organism evidence="2 3">
    <name type="scientific">Streptacidiphilus jiangxiensis</name>
    <dbReference type="NCBI Taxonomy" id="235985"/>
    <lineage>
        <taxon>Bacteria</taxon>
        <taxon>Bacillati</taxon>
        <taxon>Actinomycetota</taxon>
        <taxon>Actinomycetes</taxon>
        <taxon>Kitasatosporales</taxon>
        <taxon>Streptomycetaceae</taxon>
        <taxon>Streptacidiphilus</taxon>
    </lineage>
</organism>
<dbReference type="GO" id="GO:0006508">
    <property type="term" value="P:proteolysis"/>
    <property type="evidence" value="ECO:0007669"/>
    <property type="project" value="InterPro"/>
</dbReference>
<dbReference type="InterPro" id="IPR036852">
    <property type="entry name" value="Peptidase_S8/S53_dom_sf"/>
</dbReference>
<dbReference type="eggNOG" id="COG4934">
    <property type="taxonomic scope" value="Bacteria"/>
</dbReference>
<evidence type="ECO:0000313" key="3">
    <source>
        <dbReference type="Proteomes" id="UP000183015"/>
    </source>
</evidence>
<evidence type="ECO:0000313" key="2">
    <source>
        <dbReference type="EMBL" id="SEM81988.1"/>
    </source>
</evidence>
<keyword evidence="3" id="KW-1185">Reference proteome</keyword>